<dbReference type="EMBL" id="FPHI01000018">
    <property type="protein sequence ID" value="SFV58303.1"/>
    <property type="molecule type" value="Genomic_DNA"/>
</dbReference>
<sequence length="171" mass="19584">MSKTPKRNTKGQPYGVALEELGKEYVNSILSYYDGRMRRFGISATRLKNNLNKDIAENRKVFSETDLKLISRLNNMSFDAHESNEHIVWIIDVFNSQKNMIDDEINPLTKELVNEFDYVFSHEKGGFLNDGDYQTFRQVLIGKLAEVYGEPINFLGVILRTLVLSVATADI</sequence>
<dbReference type="AlphaFoldDB" id="A0A1W1BXS4"/>
<evidence type="ECO:0000313" key="1">
    <source>
        <dbReference type="EMBL" id="SFV58303.1"/>
    </source>
</evidence>
<organism evidence="1">
    <name type="scientific">hydrothermal vent metagenome</name>
    <dbReference type="NCBI Taxonomy" id="652676"/>
    <lineage>
        <taxon>unclassified sequences</taxon>
        <taxon>metagenomes</taxon>
        <taxon>ecological metagenomes</taxon>
    </lineage>
</organism>
<accession>A0A1W1BXS4</accession>
<reference evidence="1" key="1">
    <citation type="submission" date="2016-10" db="EMBL/GenBank/DDBJ databases">
        <authorList>
            <person name="de Groot N.N."/>
        </authorList>
    </citation>
    <scope>NUCLEOTIDE SEQUENCE</scope>
</reference>
<name>A0A1W1BXS4_9ZZZZ</name>
<protein>
    <submittedName>
        <fullName evidence="1">Uncharacterized protein</fullName>
    </submittedName>
</protein>
<proteinExistence type="predicted"/>
<gene>
    <name evidence="1" type="ORF">MNB_SV-3-993</name>
</gene>